<evidence type="ECO:0000256" key="2">
    <source>
        <dbReference type="SAM" id="MobiDB-lite"/>
    </source>
</evidence>
<feature type="region of interest" description="Disordered" evidence="2">
    <location>
        <begin position="10"/>
        <end position="29"/>
    </location>
</feature>
<evidence type="ECO:0000256" key="1">
    <source>
        <dbReference type="SAM" id="Coils"/>
    </source>
</evidence>
<feature type="compositionally biased region" description="Polar residues" evidence="2">
    <location>
        <begin position="19"/>
        <end position="29"/>
    </location>
</feature>
<keyword evidence="1" id="KW-0175">Coiled coil</keyword>
<protein>
    <submittedName>
        <fullName evidence="3">Uncharacterized protein</fullName>
    </submittedName>
</protein>
<dbReference type="KEGG" id="knv:Pan216_37110"/>
<feature type="coiled-coil region" evidence="1">
    <location>
        <begin position="76"/>
        <end position="151"/>
    </location>
</feature>
<reference evidence="3 4" key="1">
    <citation type="submission" date="2019-02" db="EMBL/GenBank/DDBJ databases">
        <title>Deep-cultivation of Planctomycetes and their phenomic and genomic characterization uncovers novel biology.</title>
        <authorList>
            <person name="Wiegand S."/>
            <person name="Jogler M."/>
            <person name="Boedeker C."/>
            <person name="Pinto D."/>
            <person name="Vollmers J."/>
            <person name="Rivas-Marin E."/>
            <person name="Kohn T."/>
            <person name="Peeters S.H."/>
            <person name="Heuer A."/>
            <person name="Rast P."/>
            <person name="Oberbeckmann S."/>
            <person name="Bunk B."/>
            <person name="Jeske O."/>
            <person name="Meyerdierks A."/>
            <person name="Storesund J.E."/>
            <person name="Kallscheuer N."/>
            <person name="Luecker S."/>
            <person name="Lage O.M."/>
            <person name="Pohl T."/>
            <person name="Merkel B.J."/>
            <person name="Hornburger P."/>
            <person name="Mueller R.-W."/>
            <person name="Bruemmer F."/>
            <person name="Labrenz M."/>
            <person name="Spormann A.M."/>
            <person name="Op den Camp H."/>
            <person name="Overmann J."/>
            <person name="Amann R."/>
            <person name="Jetten M.S.M."/>
            <person name="Mascher T."/>
            <person name="Medema M.H."/>
            <person name="Devos D.P."/>
            <person name="Kaster A.-K."/>
            <person name="Ovreas L."/>
            <person name="Rohde M."/>
            <person name="Galperin M.Y."/>
            <person name="Jogler C."/>
        </authorList>
    </citation>
    <scope>NUCLEOTIDE SEQUENCE [LARGE SCALE GENOMIC DNA]</scope>
    <source>
        <strain evidence="3 4">Pan216</strain>
    </source>
</reference>
<dbReference type="EMBL" id="CP036279">
    <property type="protein sequence ID" value="QDU62839.1"/>
    <property type="molecule type" value="Genomic_DNA"/>
</dbReference>
<keyword evidence="4" id="KW-1185">Reference proteome</keyword>
<gene>
    <name evidence="3" type="ORF">Pan216_37110</name>
</gene>
<proteinExistence type="predicted"/>
<feature type="compositionally biased region" description="Basic and acidic residues" evidence="2">
    <location>
        <begin position="195"/>
        <end position="215"/>
    </location>
</feature>
<sequence>MSFDRIHNVRVSGPMPISKTPSHGQSSGLTKLFGKLSEREAQRELDYRKLVVRLANDDAVGTETIMAIMEAAGRSAEMLDEDVARMARRLKAAKDLEEAEGMADAVHEAGQRRVQLFENYELRRQELEQQLEDLRAQYIDDKAAAESVENRQSILRSMARSTLQETASREINALPNELELKRPSLLNERNLYGHPSRDPGELPEDRRRNAVESVDRELAELDAEIKRAKNAHLDPVEGMKWSTPQ</sequence>
<feature type="region of interest" description="Disordered" evidence="2">
    <location>
        <begin position="185"/>
        <end position="215"/>
    </location>
</feature>
<name>A0A518B778_9BACT</name>
<evidence type="ECO:0000313" key="3">
    <source>
        <dbReference type="EMBL" id="QDU62839.1"/>
    </source>
</evidence>
<organism evidence="3 4">
    <name type="scientific">Kolteria novifilia</name>
    <dbReference type="NCBI Taxonomy" id="2527975"/>
    <lineage>
        <taxon>Bacteria</taxon>
        <taxon>Pseudomonadati</taxon>
        <taxon>Planctomycetota</taxon>
        <taxon>Planctomycetia</taxon>
        <taxon>Kolteriales</taxon>
        <taxon>Kolteriaceae</taxon>
        <taxon>Kolteria</taxon>
    </lineage>
</organism>
<dbReference type="AlphaFoldDB" id="A0A518B778"/>
<evidence type="ECO:0000313" key="4">
    <source>
        <dbReference type="Proteomes" id="UP000317093"/>
    </source>
</evidence>
<accession>A0A518B778</accession>
<dbReference type="Proteomes" id="UP000317093">
    <property type="component" value="Chromosome"/>
</dbReference>